<gene>
    <name evidence="2" type="ORF">TIFTF001_006429</name>
</gene>
<feature type="region of interest" description="Disordered" evidence="1">
    <location>
        <begin position="262"/>
        <end position="379"/>
    </location>
</feature>
<feature type="compositionally biased region" description="Acidic residues" evidence="1">
    <location>
        <begin position="333"/>
        <end position="379"/>
    </location>
</feature>
<evidence type="ECO:0000313" key="2">
    <source>
        <dbReference type="EMBL" id="GMN36960.1"/>
    </source>
</evidence>
<keyword evidence="3" id="KW-1185">Reference proteome</keyword>
<dbReference type="EMBL" id="BTGU01000006">
    <property type="protein sequence ID" value="GMN36960.1"/>
    <property type="molecule type" value="Genomic_DNA"/>
</dbReference>
<dbReference type="SUPFAM" id="SSF49879">
    <property type="entry name" value="SMAD/FHA domain"/>
    <property type="match status" value="1"/>
</dbReference>
<dbReference type="Proteomes" id="UP001187192">
    <property type="component" value="Unassembled WGS sequence"/>
</dbReference>
<sequence>MEIVNEEHGANIELKKGHDKTVFGRGRFGFDADDRTASRRHVAFELKSGTKQTEPSKVSFEVLGKNPVWVRLKDDDEIRVFRRSEKGDLAAGDWFCLSGEKPSWFSLREIGIEEEEKKVPDEEDEFELAESSRSGSEFEGFDVSGVDPVKGQKSVQHYVVQLCTVFRQVPRLVICEGRDEFRSNLSEHRAQLYVVLSRFLGSSIPKGCYFFEFGFVVMGHEFDLYPKHMIRDAKRWEWFLEEEGKESEDEVEEFERKKRKRSVRKKRKKGEENESDEEWTDVSEEDKELVGSVRKIANRPKYSTRSKDRDKPQKGSSQGSKKSRQKKVYGAGADDDEEEEDDETLGGFIVDDEDVDQDEQINGDDEEEEEFDDGDEVDE</sequence>
<reference evidence="2" key="1">
    <citation type="submission" date="2023-07" db="EMBL/GenBank/DDBJ databases">
        <title>draft genome sequence of fig (Ficus carica).</title>
        <authorList>
            <person name="Takahashi T."/>
            <person name="Nishimura K."/>
        </authorList>
    </citation>
    <scope>NUCLEOTIDE SEQUENCE</scope>
</reference>
<dbReference type="CDD" id="cd22671">
    <property type="entry name" value="FHA_APTX-like"/>
    <property type="match status" value="1"/>
</dbReference>
<name>A0AA87ZR65_FICCA</name>
<dbReference type="AlphaFoldDB" id="A0AA87ZR65"/>
<dbReference type="InterPro" id="IPR008984">
    <property type="entry name" value="SMAD_FHA_dom_sf"/>
</dbReference>
<organism evidence="2 3">
    <name type="scientific">Ficus carica</name>
    <name type="common">Common fig</name>
    <dbReference type="NCBI Taxonomy" id="3494"/>
    <lineage>
        <taxon>Eukaryota</taxon>
        <taxon>Viridiplantae</taxon>
        <taxon>Streptophyta</taxon>
        <taxon>Embryophyta</taxon>
        <taxon>Tracheophyta</taxon>
        <taxon>Spermatophyta</taxon>
        <taxon>Magnoliopsida</taxon>
        <taxon>eudicotyledons</taxon>
        <taxon>Gunneridae</taxon>
        <taxon>Pentapetalae</taxon>
        <taxon>rosids</taxon>
        <taxon>fabids</taxon>
        <taxon>Rosales</taxon>
        <taxon>Moraceae</taxon>
        <taxon>Ficeae</taxon>
        <taxon>Ficus</taxon>
    </lineage>
</organism>
<accession>A0AA87ZR65</accession>
<dbReference type="PANTHER" id="PTHR37733:SF1">
    <property type="entry name" value="SMAD_FHA DOMAIN-CONTAINING PROTEIN"/>
    <property type="match status" value="1"/>
</dbReference>
<evidence type="ECO:0000256" key="1">
    <source>
        <dbReference type="SAM" id="MobiDB-lite"/>
    </source>
</evidence>
<feature type="compositionally biased region" description="Acidic residues" evidence="1">
    <location>
        <begin position="273"/>
        <end position="287"/>
    </location>
</feature>
<comment type="caution">
    <text evidence="2">The sequence shown here is derived from an EMBL/GenBank/DDBJ whole genome shotgun (WGS) entry which is preliminary data.</text>
</comment>
<dbReference type="Gene3D" id="2.60.200.20">
    <property type="match status" value="1"/>
</dbReference>
<proteinExistence type="predicted"/>
<dbReference type="PANTHER" id="PTHR37733">
    <property type="entry name" value="SMAD/FHA DOMAIN-CONTAINING PROTEIN"/>
    <property type="match status" value="1"/>
</dbReference>
<evidence type="ECO:0008006" key="4">
    <source>
        <dbReference type="Google" id="ProtNLM"/>
    </source>
</evidence>
<evidence type="ECO:0000313" key="3">
    <source>
        <dbReference type="Proteomes" id="UP001187192"/>
    </source>
</evidence>
<protein>
    <recommendedName>
        <fullName evidence="4">FHA domain-containing protein</fullName>
    </recommendedName>
</protein>